<feature type="active site" evidence="5 6">
    <location>
        <position position="205"/>
    </location>
</feature>
<evidence type="ECO:0000256" key="1">
    <source>
        <dbReference type="ARBA" id="ARBA00022490"/>
    </source>
</evidence>
<dbReference type="PANTHER" id="PTHR42872:SF6">
    <property type="entry name" value="PROTEIN-GLUTAMATE METHYLESTERASE_PROTEIN-GLUTAMINE GLUTAMINASE"/>
    <property type="match status" value="1"/>
</dbReference>
<evidence type="ECO:0000256" key="3">
    <source>
        <dbReference type="ARBA" id="ARBA00022801"/>
    </source>
</evidence>
<feature type="domain" description="CheB-type methylesterase" evidence="9">
    <location>
        <begin position="193"/>
        <end position="386"/>
    </location>
</feature>
<keyword evidence="2 5" id="KW-0145">Chemotaxis</keyword>
<dbReference type="SUPFAM" id="SSF52738">
    <property type="entry name" value="Methylesterase CheB, C-terminal domain"/>
    <property type="match status" value="1"/>
</dbReference>
<organism evidence="10 11">
    <name type="scientific">Candidatus Magnetoglobus multicellularis str. Araruama</name>
    <dbReference type="NCBI Taxonomy" id="890399"/>
    <lineage>
        <taxon>Bacteria</taxon>
        <taxon>Pseudomonadati</taxon>
        <taxon>Thermodesulfobacteriota</taxon>
        <taxon>Desulfobacteria</taxon>
        <taxon>Desulfobacterales</taxon>
        <taxon>Desulfobacteraceae</taxon>
        <taxon>Candidatus Magnetoglobus</taxon>
    </lineage>
</organism>
<protein>
    <recommendedName>
        <fullName evidence="5">Protein-glutamate methylesterase/protein-glutamine glutaminase</fullName>
        <ecNumber evidence="5">3.1.1.61</ecNumber>
        <ecNumber evidence="5">3.5.1.44</ecNumber>
    </recommendedName>
</protein>
<feature type="modified residue" description="4-aspartylphosphate" evidence="5 7">
    <location>
        <position position="57"/>
    </location>
</feature>
<feature type="domain" description="Response regulatory" evidence="8">
    <location>
        <begin position="6"/>
        <end position="124"/>
    </location>
</feature>
<comment type="subcellular location">
    <subcellularLocation>
        <location evidence="5">Cytoplasm</location>
    </subcellularLocation>
</comment>
<dbReference type="PROSITE" id="PS50122">
    <property type="entry name" value="CHEB"/>
    <property type="match status" value="1"/>
</dbReference>
<comment type="caution">
    <text evidence="10">The sequence shown here is derived from an EMBL/GenBank/DDBJ whole genome shotgun (WGS) entry which is preliminary data.</text>
</comment>
<reference evidence="11" key="1">
    <citation type="submission" date="2012-11" db="EMBL/GenBank/DDBJ databases">
        <authorList>
            <person name="Lucero-Rivera Y.E."/>
            <person name="Tovar-Ramirez D."/>
        </authorList>
    </citation>
    <scope>NUCLEOTIDE SEQUENCE [LARGE SCALE GENOMIC DNA]</scope>
    <source>
        <strain evidence="11">Araruama</strain>
    </source>
</reference>
<evidence type="ECO:0000256" key="4">
    <source>
        <dbReference type="ARBA" id="ARBA00048267"/>
    </source>
</evidence>
<keyword evidence="5 7" id="KW-0597">Phosphoprotein</keyword>
<dbReference type="HAMAP" id="MF_00099">
    <property type="entry name" value="CheB_chemtxs"/>
    <property type="match status" value="1"/>
</dbReference>
<dbReference type="PIRSF" id="PIRSF000876">
    <property type="entry name" value="RR_chemtxs_CheB"/>
    <property type="match status" value="1"/>
</dbReference>
<keyword evidence="3 5" id="KW-0378">Hydrolase</keyword>
<dbReference type="InterPro" id="IPR011006">
    <property type="entry name" value="CheY-like_superfamily"/>
</dbReference>
<proteinExistence type="inferred from homology"/>
<dbReference type="EC" id="3.5.1.44" evidence="5"/>
<evidence type="ECO:0000256" key="7">
    <source>
        <dbReference type="PROSITE-ProRule" id="PRU00169"/>
    </source>
</evidence>
<gene>
    <name evidence="5" type="primary">cheB</name>
    <name evidence="10" type="ORF">OMM_02581</name>
</gene>
<evidence type="ECO:0000313" key="10">
    <source>
        <dbReference type="EMBL" id="ETR71316.1"/>
    </source>
</evidence>
<comment type="catalytic activity">
    <reaction evidence="4 5">
        <text>[protein]-L-glutamate 5-O-methyl ester + H2O = L-glutamyl-[protein] + methanol + H(+)</text>
        <dbReference type="Rhea" id="RHEA:23236"/>
        <dbReference type="Rhea" id="RHEA-COMP:10208"/>
        <dbReference type="Rhea" id="RHEA-COMP:10311"/>
        <dbReference type="ChEBI" id="CHEBI:15377"/>
        <dbReference type="ChEBI" id="CHEBI:15378"/>
        <dbReference type="ChEBI" id="CHEBI:17790"/>
        <dbReference type="ChEBI" id="CHEBI:29973"/>
        <dbReference type="ChEBI" id="CHEBI:82795"/>
        <dbReference type="EC" id="3.1.1.61"/>
    </reaction>
</comment>
<dbReference type="PANTHER" id="PTHR42872">
    <property type="entry name" value="PROTEIN-GLUTAMATE METHYLESTERASE/PROTEIN-GLUTAMINE GLUTAMINASE"/>
    <property type="match status" value="1"/>
</dbReference>
<dbReference type="GO" id="GO:0050568">
    <property type="term" value="F:protein-glutamine glutaminase activity"/>
    <property type="evidence" value="ECO:0007669"/>
    <property type="project" value="UniProtKB-UniRule"/>
</dbReference>
<dbReference type="CDD" id="cd16432">
    <property type="entry name" value="CheB_Rec"/>
    <property type="match status" value="1"/>
</dbReference>
<comment type="similarity">
    <text evidence="5">Belongs to the CheB family.</text>
</comment>
<dbReference type="GO" id="GO:0000156">
    <property type="term" value="F:phosphorelay response regulator activity"/>
    <property type="evidence" value="ECO:0007669"/>
    <property type="project" value="InterPro"/>
</dbReference>
<accession>A0A1V1P969</accession>
<dbReference type="NCBIfam" id="NF001965">
    <property type="entry name" value="PRK00742.1"/>
    <property type="match status" value="1"/>
</dbReference>
<dbReference type="CDD" id="cd17541">
    <property type="entry name" value="REC_CheB-like"/>
    <property type="match status" value="1"/>
</dbReference>
<dbReference type="GO" id="GO:0008984">
    <property type="term" value="F:protein-glutamate methylesterase activity"/>
    <property type="evidence" value="ECO:0007669"/>
    <property type="project" value="UniProtKB-UniRule"/>
</dbReference>
<dbReference type="InterPro" id="IPR035909">
    <property type="entry name" value="CheB_C"/>
</dbReference>
<dbReference type="Pfam" id="PF00072">
    <property type="entry name" value="Response_reg"/>
    <property type="match status" value="1"/>
</dbReference>
<dbReference type="SUPFAM" id="SSF52172">
    <property type="entry name" value="CheY-like"/>
    <property type="match status" value="1"/>
</dbReference>
<dbReference type="InterPro" id="IPR001789">
    <property type="entry name" value="Sig_transdc_resp-reg_receiver"/>
</dbReference>
<comment type="domain">
    <text evidence="5">Contains a C-terminal catalytic domain, and an N-terminal region which modulates catalytic activity.</text>
</comment>
<dbReference type="EMBL" id="ATBP01000287">
    <property type="protein sequence ID" value="ETR71316.1"/>
    <property type="molecule type" value="Genomic_DNA"/>
</dbReference>
<feature type="active site" evidence="5 6">
    <location>
        <position position="328"/>
    </location>
</feature>
<dbReference type="AlphaFoldDB" id="A0A1V1P969"/>
<sequence>MAEDIQILVVDDTVTYRQILSKLVGEIKDTQLVGTASNGKIAMSKIKIKDVDLVLLDMYMPVMNGLETLQTIKKEHPHIEVIMLSAFEKANANLTMQALENGALDFITKPSEDSVEKNIAKLRSALIPLMSLVKTRKFSRKARTLSLTQSKSEPTKIPNRIPTKPITESKTQTIVSDKTIPRKLPHFRQQSRTVNTIDAVALGVSTGGPNALLKIIPFLDKDFPVPILAVQHMPPMFTASLAERLDKQSKIQICEAADGQRIEAGVMYIAPGGRHMVVKKNVGGCHINLIDSPPVNSCRPAVDVLFRSILNVYGGNVLTVIMTGMGNDGAAGVSAIRRKGGYSIIQDEASSVVWGMPGAVAKSDNADETIALDKMAARIQELIKKGGTR</sequence>
<comment type="PTM">
    <text evidence="5">Phosphorylated by CheA. Phosphorylation of the N-terminal regulatory domain activates the methylesterase activity.</text>
</comment>
<dbReference type="SMART" id="SM00448">
    <property type="entry name" value="REC"/>
    <property type="match status" value="1"/>
</dbReference>
<evidence type="ECO:0000259" key="8">
    <source>
        <dbReference type="PROSITE" id="PS50110"/>
    </source>
</evidence>
<comment type="catalytic activity">
    <reaction evidence="5">
        <text>L-glutaminyl-[protein] + H2O = L-glutamyl-[protein] + NH4(+)</text>
        <dbReference type="Rhea" id="RHEA:16441"/>
        <dbReference type="Rhea" id="RHEA-COMP:10207"/>
        <dbReference type="Rhea" id="RHEA-COMP:10208"/>
        <dbReference type="ChEBI" id="CHEBI:15377"/>
        <dbReference type="ChEBI" id="CHEBI:28938"/>
        <dbReference type="ChEBI" id="CHEBI:29973"/>
        <dbReference type="ChEBI" id="CHEBI:30011"/>
        <dbReference type="EC" id="3.5.1.44"/>
    </reaction>
</comment>
<feature type="active site" evidence="5 6">
    <location>
        <position position="232"/>
    </location>
</feature>
<dbReference type="GO" id="GO:0006935">
    <property type="term" value="P:chemotaxis"/>
    <property type="evidence" value="ECO:0007669"/>
    <property type="project" value="UniProtKB-UniRule"/>
</dbReference>
<dbReference type="Proteomes" id="UP000189670">
    <property type="component" value="Unassembled WGS sequence"/>
</dbReference>
<evidence type="ECO:0000256" key="6">
    <source>
        <dbReference type="PROSITE-ProRule" id="PRU00050"/>
    </source>
</evidence>
<evidence type="ECO:0000256" key="5">
    <source>
        <dbReference type="HAMAP-Rule" id="MF_00099"/>
    </source>
</evidence>
<dbReference type="Pfam" id="PF01339">
    <property type="entry name" value="CheB_methylest"/>
    <property type="match status" value="1"/>
</dbReference>
<dbReference type="PROSITE" id="PS50110">
    <property type="entry name" value="RESPONSE_REGULATORY"/>
    <property type="match status" value="1"/>
</dbReference>
<dbReference type="InterPro" id="IPR008248">
    <property type="entry name" value="CheB-like"/>
</dbReference>
<comment type="function">
    <text evidence="5">Involved in chemotaxis. Part of a chemotaxis signal transduction system that modulates chemotaxis in response to various stimuli. Catalyzes the demethylation of specific methylglutamate residues introduced into the chemoreceptors (methyl-accepting chemotaxis proteins or MCP) by CheR. Also mediates the irreversible deamidation of specific glutamine residues to glutamic acid.</text>
</comment>
<dbReference type="GO" id="GO:0005737">
    <property type="term" value="C:cytoplasm"/>
    <property type="evidence" value="ECO:0007669"/>
    <property type="project" value="UniProtKB-SubCell"/>
</dbReference>
<evidence type="ECO:0000259" key="9">
    <source>
        <dbReference type="PROSITE" id="PS50122"/>
    </source>
</evidence>
<dbReference type="EC" id="3.1.1.61" evidence="5"/>
<dbReference type="Gene3D" id="3.40.50.2300">
    <property type="match status" value="1"/>
</dbReference>
<dbReference type="Gene3D" id="3.40.50.180">
    <property type="entry name" value="Methylesterase CheB, C-terminal domain"/>
    <property type="match status" value="1"/>
</dbReference>
<evidence type="ECO:0000256" key="2">
    <source>
        <dbReference type="ARBA" id="ARBA00022500"/>
    </source>
</evidence>
<dbReference type="InterPro" id="IPR000673">
    <property type="entry name" value="Sig_transdc_resp-reg_Me-estase"/>
</dbReference>
<name>A0A1V1P969_9BACT</name>
<evidence type="ECO:0000313" key="11">
    <source>
        <dbReference type="Proteomes" id="UP000189670"/>
    </source>
</evidence>
<keyword evidence="1 5" id="KW-0963">Cytoplasm</keyword>